<organism evidence="3 4">
    <name type="scientific">Strongyloides venezuelensis</name>
    <name type="common">Threadworm</name>
    <dbReference type="NCBI Taxonomy" id="75913"/>
    <lineage>
        <taxon>Eukaryota</taxon>
        <taxon>Metazoa</taxon>
        <taxon>Ecdysozoa</taxon>
        <taxon>Nematoda</taxon>
        <taxon>Chromadorea</taxon>
        <taxon>Rhabditida</taxon>
        <taxon>Tylenchina</taxon>
        <taxon>Panagrolaimomorpha</taxon>
        <taxon>Strongyloidoidea</taxon>
        <taxon>Strongyloididae</taxon>
        <taxon>Strongyloides</taxon>
    </lineage>
</organism>
<keyword evidence="2" id="KW-1133">Transmembrane helix</keyword>
<feature type="compositionally biased region" description="Low complexity" evidence="1">
    <location>
        <begin position="524"/>
        <end position="539"/>
    </location>
</feature>
<evidence type="ECO:0000256" key="2">
    <source>
        <dbReference type="SAM" id="Phobius"/>
    </source>
</evidence>
<evidence type="ECO:0000313" key="3">
    <source>
        <dbReference type="Proteomes" id="UP000035680"/>
    </source>
</evidence>
<dbReference type="Proteomes" id="UP000035680">
    <property type="component" value="Unassembled WGS sequence"/>
</dbReference>
<sequence>MLFEKVTSEELLQAQDYHLEYYRYSGDKSSYGFHFTGERHYSMEFEINGRNVTKPLILYKLQLQRNFLIDRIYGGEMRIFFKNVPAKKYETYELSRTYEVTIEIILNGFYSLRCNLYSCQIGAFYYCNFFEIFYKIYKCSKNPYESNDYIYIGFTKSHEYDNFVLKLIPKSNTNKDIFSIVVCPGPDWMPKSSNSDYIGTWENYLLTLKLKDFSKEYFLKYAYCHDVGVKTFVKCGNLKQKFLPSIDVGYQCEDYNNEEANRIYNKDKKNSVASLSGNELICKDTMLYESKLVVIAFLPPGNQYYNIHEYSIEKLVNQTKIYVGHRLHILNYDDFIKRRWGIENSFGYVLNYEAKCSVPTISANLRLKINGTVQGFENKIDEKFGREDIYTFHSREINNSSIGCHIVLDGFEHPAFKDFYGHIYSTSLMMFDETIKKYIKVDGVQNLVSNRKYKCGLIIKGRNSKIQKPDYIKETEFIINIIYEKTHESNTWIIFVISILVIVILLIGLLFLKKLKSKKKKPKSGSSTSSSTSQSTTKTSTVISKISNAPIIKTNNADKTCTKMAKTIATKNIVKNNKVTNFGQKVIGIGKNSNLINQANNTPKKVIVKNSNINLVNQAKNVPKKIVGKITNPTKINNVGDSVFKLK</sequence>
<keyword evidence="2" id="KW-0812">Transmembrane</keyword>
<evidence type="ECO:0000256" key="1">
    <source>
        <dbReference type="SAM" id="MobiDB-lite"/>
    </source>
</evidence>
<reference evidence="4" key="2">
    <citation type="submission" date="2015-08" db="UniProtKB">
        <authorList>
            <consortium name="WormBaseParasite"/>
        </authorList>
    </citation>
    <scope>IDENTIFICATION</scope>
</reference>
<name>A0A0K0EW82_STRVS</name>
<dbReference type="WBParaSite" id="SVE_0078100.1">
    <property type="protein sequence ID" value="SVE_0078100.1"/>
    <property type="gene ID" value="SVE_0078100"/>
</dbReference>
<feature type="transmembrane region" description="Helical" evidence="2">
    <location>
        <begin position="492"/>
        <end position="512"/>
    </location>
</feature>
<feature type="region of interest" description="Disordered" evidence="1">
    <location>
        <begin position="520"/>
        <end position="539"/>
    </location>
</feature>
<keyword evidence="3" id="KW-1185">Reference proteome</keyword>
<proteinExistence type="predicted"/>
<accession>A0A0K0EW82</accession>
<protein>
    <submittedName>
        <fullName evidence="4">6-cysteine protein</fullName>
    </submittedName>
</protein>
<keyword evidence="2" id="KW-0472">Membrane</keyword>
<evidence type="ECO:0000313" key="4">
    <source>
        <dbReference type="WBParaSite" id="SVE_0078100.1"/>
    </source>
</evidence>
<dbReference type="AlphaFoldDB" id="A0A0K0EW82"/>
<reference evidence="3" key="1">
    <citation type="submission" date="2014-07" db="EMBL/GenBank/DDBJ databases">
        <authorList>
            <person name="Martin A.A"/>
            <person name="De Silva N."/>
        </authorList>
    </citation>
    <scope>NUCLEOTIDE SEQUENCE</scope>
</reference>